<sequence>MATLVRCSSPSSEYSSWSTQSPSEGSLAQQRALLSALEDQRVHFERLLADKDDVICMLRKVLSQINVASPRRPRVPPSNEFLERAFQIRHARYHAIPSIYDSQDWQHQLDGITQLHLSLQIMATGFRVNRLEAVEGTLTNNVHYNASCSLEAPLPPAFSESLSFHFDLCFEIREVSCGTGTCSVRFFDYRPCSTNDLPSLVLENFDAYSAPASQSFERLSSFIQNVAISFRYAVANLNINTFAWEKDVIVLLIPTITLFSVKPPLSLVASLLSYSEENMMPDTVETGMSPSDPSLWPLVCAMPWFTAVATDPSVRFELLPADFQPMSRNLLEEFRKFYGIPAYREVMYNRESFSPLHKGTACLATHLFTLKVLDVVARAQTQDESTTMSLAAKKGSVPPRIVPRSIFLGETSKLRGISSISDNGGWPRVLYLLQNAMLREAVVEEESDPDDVHPSSEVRLLLAARRQLRFLTRRGLSSRVLKALQNINAASFYLNYMLQNNVDLPGSTQDLVAKLQRDAENAGILFSVNEDLPIISRLRQPLLLALSVSPIILLSDIAPMSANLTKLSLLRAWFHYGTSRPPILSKMETLLWQQLIALARGTTTALHALQSFMKDALVLLSLALPERHFFGPSQGISVELPRALLHNFSIANGVSQNKESVTGSSATVSTAVGKLSFRLFSSGAVTNVRLEVDVLSWWEYRIMTDGLPGRIDGVPYLRNKHLWRPQVQGDVYLLFGPKGRRAIFWPTCYESPMVDYLVGLLERCNWYQIHHGNAQQFFKLSSTQLGAEDNIRFSESQSGAVIRGVIVLSIDEFARMDASDLLSMALPSTVIVALAGGSSRRSHITKATLSRLGSYLTLRHIVDLSDVGYHVSALASFSDYLSVVQSTTDNRIFFFPYIPAAESSVSLSSMSTNRYSRQYVRDISRHDVFDDSSHCVNWHFLATAHAFHAVAVAPDGMNVELVVGEGSIVVFVGISLEKPDFLANLTVHRRHHNSLLCSMPSISALLLGCGDRTIIRAGTPYAIVSLEAALCHGHNFYSYTAMEQSWWSVIFQFFNSAVPRDRILNDRRSLLLPIAVHWHDVIVNHAKDYFGWCAGTEGEFQHIPNLYTLDGIIQLFSLFAFLELAGILEDKRYASGKKATKPEERQRQAESLRIDILSALDQHLLVGHREQDVQWRFPTLWTSFLVQQVVALLFVARHVDHPTKTASLLESFLAEDLHQDPHALELVSKFDGLSFV</sequence>
<reference evidence="1 2" key="1">
    <citation type="submission" date="2024-01" db="EMBL/GenBank/DDBJ databases">
        <title>A draft genome for a cacao thread blight-causing isolate of Paramarasmius palmivorus.</title>
        <authorList>
            <person name="Baruah I.K."/>
            <person name="Bukari Y."/>
            <person name="Amoako-Attah I."/>
            <person name="Meinhardt L.W."/>
            <person name="Bailey B.A."/>
            <person name="Cohen S.P."/>
        </authorList>
    </citation>
    <scope>NUCLEOTIDE SEQUENCE [LARGE SCALE GENOMIC DNA]</scope>
    <source>
        <strain evidence="1 2">GH-12</strain>
    </source>
</reference>
<dbReference type="Proteomes" id="UP001383192">
    <property type="component" value="Unassembled WGS sequence"/>
</dbReference>
<proteinExistence type="predicted"/>
<accession>A0AAW0CPC6</accession>
<organism evidence="1 2">
    <name type="scientific">Paramarasmius palmivorus</name>
    <dbReference type="NCBI Taxonomy" id="297713"/>
    <lineage>
        <taxon>Eukaryota</taxon>
        <taxon>Fungi</taxon>
        <taxon>Dikarya</taxon>
        <taxon>Basidiomycota</taxon>
        <taxon>Agaricomycotina</taxon>
        <taxon>Agaricomycetes</taxon>
        <taxon>Agaricomycetidae</taxon>
        <taxon>Agaricales</taxon>
        <taxon>Marasmiineae</taxon>
        <taxon>Marasmiaceae</taxon>
        <taxon>Paramarasmius</taxon>
    </lineage>
</organism>
<name>A0AAW0CPC6_9AGAR</name>
<dbReference type="AlphaFoldDB" id="A0AAW0CPC6"/>
<evidence type="ECO:0000313" key="2">
    <source>
        <dbReference type="Proteomes" id="UP001383192"/>
    </source>
</evidence>
<evidence type="ECO:0000313" key="1">
    <source>
        <dbReference type="EMBL" id="KAK7041964.1"/>
    </source>
</evidence>
<protein>
    <submittedName>
        <fullName evidence="1">Uncharacterized protein</fullName>
    </submittedName>
</protein>
<dbReference type="EMBL" id="JAYKXP010000031">
    <property type="protein sequence ID" value="KAK7041964.1"/>
    <property type="molecule type" value="Genomic_DNA"/>
</dbReference>
<comment type="caution">
    <text evidence="1">The sequence shown here is derived from an EMBL/GenBank/DDBJ whole genome shotgun (WGS) entry which is preliminary data.</text>
</comment>
<keyword evidence="2" id="KW-1185">Reference proteome</keyword>
<gene>
    <name evidence="1" type="ORF">VNI00_008946</name>
</gene>